<evidence type="ECO:0000313" key="2">
    <source>
        <dbReference type="Proteomes" id="UP000606921"/>
    </source>
</evidence>
<evidence type="ECO:0000313" key="1">
    <source>
        <dbReference type="EMBL" id="CAD7044701.1"/>
    </source>
</evidence>
<comment type="caution">
    <text evidence="1">The sequence shown here is derived from an EMBL/GenBank/DDBJ whole genome shotgun (WGS) entry which is preliminary data.</text>
</comment>
<reference evidence="1 2" key="1">
    <citation type="submission" date="2020-11" db="EMBL/GenBank/DDBJ databases">
        <authorList>
            <person name="Lassalle F."/>
        </authorList>
    </citation>
    <scope>NUCLEOTIDE SEQUENCE [LARGE SCALE GENOMIC DNA]</scope>
    <source>
        <strain evidence="1 2">JC140</strain>
    </source>
</reference>
<dbReference type="EMBL" id="CABFWF030000013">
    <property type="protein sequence ID" value="CAD7044701.1"/>
    <property type="molecule type" value="Genomic_DNA"/>
</dbReference>
<sequence length="156" mass="16442">MSNTYDFQYAGGCLGRLIDNGALLSADNVAAIQPLDVVSIILKRTFDGPFSDLVNALGSGGHAGVVKLFLGRQRGQDEDVYIVGQLNPPCISPIPASAIEAMHKVSQVSVAGDLCSRDKAALALLAPFRGDEDPVPPIRPGLIPGWPATDFEELSL</sequence>
<protein>
    <submittedName>
        <fullName evidence="1">Uncharacterized protein</fullName>
    </submittedName>
</protein>
<dbReference type="Proteomes" id="UP000606921">
    <property type="component" value="Unassembled WGS sequence"/>
</dbReference>
<organism evidence="1 2">
    <name type="scientific">Pseudorhizobium endolithicum</name>
    <dbReference type="NCBI Taxonomy" id="1191678"/>
    <lineage>
        <taxon>Bacteria</taxon>
        <taxon>Pseudomonadati</taxon>
        <taxon>Pseudomonadota</taxon>
        <taxon>Alphaproteobacteria</taxon>
        <taxon>Hyphomicrobiales</taxon>
        <taxon>Rhizobiaceae</taxon>
        <taxon>Rhizobium/Agrobacterium group</taxon>
        <taxon>Pseudorhizobium</taxon>
    </lineage>
</organism>
<keyword evidence="2" id="KW-1185">Reference proteome</keyword>
<dbReference type="RefSeq" id="WP_142593225.1">
    <property type="nucleotide sequence ID" value="NZ_CABFWF030000013.1"/>
</dbReference>
<accession>A0ABN7JRV0</accession>
<gene>
    <name evidence="1" type="ORF">REJC140_03855</name>
</gene>
<name>A0ABN7JRV0_9HYPH</name>
<proteinExistence type="predicted"/>